<feature type="domain" description="D-alanyl-D-alanine carboxypeptidase-like core" evidence="2">
    <location>
        <begin position="238"/>
        <end position="348"/>
    </location>
</feature>
<protein>
    <submittedName>
        <fullName evidence="3">M15 family metallopeptidase</fullName>
    </submittedName>
</protein>
<dbReference type="Gene3D" id="3.30.1380.10">
    <property type="match status" value="1"/>
</dbReference>
<feature type="compositionally biased region" description="Low complexity" evidence="1">
    <location>
        <begin position="170"/>
        <end position="198"/>
    </location>
</feature>
<sequence length="349" mass="35455">MTLRWLATATRRRLALAVALVLVLGVAAAAFVEVREQRAAAAAAAAADTARALARADRADDAARAVAAAESATLAAERSAHARAVEVAARAAADADLTARIAAAEPVLAASADQVADDAVRQALAAALDGARAALAARVTLPALASAGASVDGARTTVEQAHAAWRTETDAAASAAEDAAAGDQAAAPGPAAPAAPGGAPVFVTSVPTADGDGSNGHMPASAMCLIPWGTDQIGSPQYLRCDAAAALTRLNDAFRAQFGEPIAMDLTYRSYADQVAIRAYYGALAARPGTSNHGLGLALDLQEWPGVYGFGTPRYVWLVANGPAFGWSAPASVREGAAYPEYWHFEFSP</sequence>
<dbReference type="KEGG" id="psic:J4E96_04115"/>
<evidence type="ECO:0000313" key="3">
    <source>
        <dbReference type="EMBL" id="QTE30205.1"/>
    </source>
</evidence>
<dbReference type="Pfam" id="PF02557">
    <property type="entry name" value="VanY"/>
    <property type="match status" value="1"/>
</dbReference>
<dbReference type="SUPFAM" id="SSF55166">
    <property type="entry name" value="Hedgehog/DD-peptidase"/>
    <property type="match status" value="1"/>
</dbReference>
<gene>
    <name evidence="3" type="ORF">J4E96_04115</name>
</gene>
<dbReference type="EMBL" id="CP071868">
    <property type="protein sequence ID" value="QTE30205.1"/>
    <property type="molecule type" value="Genomic_DNA"/>
</dbReference>
<dbReference type="Proteomes" id="UP000663937">
    <property type="component" value="Chromosome"/>
</dbReference>
<proteinExistence type="predicted"/>
<dbReference type="CDD" id="cd14814">
    <property type="entry name" value="Peptidase_M15"/>
    <property type="match status" value="1"/>
</dbReference>
<dbReference type="GO" id="GO:0008233">
    <property type="term" value="F:peptidase activity"/>
    <property type="evidence" value="ECO:0007669"/>
    <property type="project" value="InterPro"/>
</dbReference>
<accession>A0A8A4ZFZ7</accession>
<keyword evidence="4" id="KW-1185">Reference proteome</keyword>
<organism evidence="3 4">
    <name type="scientific">Pengzhenrongella sicca</name>
    <dbReference type="NCBI Taxonomy" id="2819238"/>
    <lineage>
        <taxon>Bacteria</taxon>
        <taxon>Bacillati</taxon>
        <taxon>Actinomycetota</taxon>
        <taxon>Actinomycetes</taxon>
        <taxon>Micrococcales</taxon>
        <taxon>Pengzhenrongella</taxon>
    </lineage>
</organism>
<dbReference type="InterPro" id="IPR003709">
    <property type="entry name" value="VanY-like_core_dom"/>
</dbReference>
<name>A0A8A4ZFZ7_9MICO</name>
<evidence type="ECO:0000313" key="4">
    <source>
        <dbReference type="Proteomes" id="UP000663937"/>
    </source>
</evidence>
<dbReference type="GO" id="GO:0006508">
    <property type="term" value="P:proteolysis"/>
    <property type="evidence" value="ECO:0007669"/>
    <property type="project" value="InterPro"/>
</dbReference>
<evidence type="ECO:0000256" key="1">
    <source>
        <dbReference type="SAM" id="MobiDB-lite"/>
    </source>
</evidence>
<feature type="region of interest" description="Disordered" evidence="1">
    <location>
        <begin position="167"/>
        <end position="198"/>
    </location>
</feature>
<reference evidence="3" key="1">
    <citation type="submission" date="2021-03" db="EMBL/GenBank/DDBJ databases">
        <title>Pengzhenrongella sicca gen. nov., sp. nov., a new member of suborder Micrococcineae isolated from High-Arctic tundra soil.</title>
        <authorList>
            <person name="Peng F."/>
        </authorList>
    </citation>
    <scope>NUCLEOTIDE SEQUENCE</scope>
    <source>
        <strain evidence="3">LRZ-2</strain>
    </source>
</reference>
<dbReference type="AlphaFoldDB" id="A0A8A4ZFZ7"/>
<evidence type="ECO:0000259" key="2">
    <source>
        <dbReference type="Pfam" id="PF02557"/>
    </source>
</evidence>
<dbReference type="RefSeq" id="WP_227424525.1">
    <property type="nucleotide sequence ID" value="NZ_CP071868.1"/>
</dbReference>
<dbReference type="InterPro" id="IPR009045">
    <property type="entry name" value="Zn_M74/Hedgehog-like"/>
</dbReference>